<dbReference type="EC" id="3.2.1.26" evidence="3 8"/>
<evidence type="ECO:0000313" key="12">
    <source>
        <dbReference type="EMBL" id="OTN75726.1"/>
    </source>
</evidence>
<keyword evidence="13" id="KW-1185">Reference proteome</keyword>
<reference evidence="12 13" key="1">
    <citation type="submission" date="2017-05" db="EMBL/GenBank/DDBJ databases">
        <title>The Genome Sequence of Enterococcus sp. 8G7_MSG3316.</title>
        <authorList>
            <consortium name="The Broad Institute Genomics Platform"/>
            <consortium name="The Broad Institute Genomic Center for Infectious Diseases"/>
            <person name="Earl A."/>
            <person name="Manson A."/>
            <person name="Schwartman J."/>
            <person name="Gilmore M."/>
            <person name="Abouelleil A."/>
            <person name="Cao P."/>
            <person name="Chapman S."/>
            <person name="Cusick C."/>
            <person name="Shea T."/>
            <person name="Young S."/>
            <person name="Neafsey D."/>
            <person name="Nusbaum C."/>
            <person name="Birren B."/>
        </authorList>
    </citation>
    <scope>NUCLEOTIDE SEQUENCE [LARGE SCALE GENOMIC DNA]</scope>
    <source>
        <strain evidence="12 13">8G7_MSG3316</strain>
    </source>
</reference>
<keyword evidence="9" id="KW-0119">Carbohydrate metabolism</keyword>
<dbReference type="PROSITE" id="PS00609">
    <property type="entry name" value="GLYCOSYL_HYDROL_F32"/>
    <property type="match status" value="1"/>
</dbReference>
<dbReference type="InterPro" id="IPR006232">
    <property type="entry name" value="Suc6P_hydrolase"/>
</dbReference>
<dbReference type="InterPro" id="IPR013320">
    <property type="entry name" value="ConA-like_dom_sf"/>
</dbReference>
<comment type="subcellular location">
    <subcellularLocation>
        <location evidence="9">Cytoplasm</location>
    </subcellularLocation>
</comment>
<dbReference type="InterPro" id="IPR051214">
    <property type="entry name" value="GH32_Enzymes"/>
</dbReference>
<dbReference type="Pfam" id="PF00251">
    <property type="entry name" value="Glyco_hydro_32N"/>
    <property type="match status" value="1"/>
</dbReference>
<dbReference type="CDD" id="cd18623">
    <property type="entry name" value="GH32_ScrB-like"/>
    <property type="match status" value="1"/>
</dbReference>
<protein>
    <recommendedName>
        <fullName evidence="4 8">Sucrose-6-phosphate hydrolase</fullName>
        <ecNumber evidence="3 8">3.2.1.26</ecNumber>
    </recommendedName>
    <alternativeName>
        <fullName evidence="7 9">Invertase</fullName>
    </alternativeName>
</protein>
<dbReference type="InterPro" id="IPR013148">
    <property type="entry name" value="Glyco_hydro_32_N"/>
</dbReference>
<dbReference type="EMBL" id="NGKU01000001">
    <property type="protein sequence ID" value="OTN75726.1"/>
    <property type="molecule type" value="Genomic_DNA"/>
</dbReference>
<dbReference type="UniPathway" id="UPA00238"/>
<dbReference type="PANTHER" id="PTHR43101">
    <property type="entry name" value="BETA-FRUCTOSIDASE"/>
    <property type="match status" value="1"/>
</dbReference>
<evidence type="ECO:0000256" key="1">
    <source>
        <dbReference type="ARBA" id="ARBA00004914"/>
    </source>
</evidence>
<sequence>MLNKEYWQTLNQKQTNLKKKIAQDPWRLAYHLMPETGWMNDPNGLCQFNGTIHFYHQYVPQEAAGGLAPHWGHKTSTDFVSFKEEPVFLSPNHAYDRDGVYSGSAFVENDQIHFFYTGNVKQPGDHDYTYSGREQNTVHVVSNDGFSINKQEVVIPHAAYPSGFTDHIRDPKVFKRGDTYYMILGARTVNNEGKILIYDSTNLSDWHYRGIFFGGMDDFGYMWECPDYFQIDGQDVLLFSPQGIPNQRESFQNRFHSGYIIGQVNWETFTFHESSPFRELDHGFDFYAPQTFSDEQERRILWGWMGLGDTLPEYSNPTVARGWQHAATLPRELQICEGKLLQQPIAELQRLRGKQQHKQIQSPACEQSFQTPTSAYEMIITINQNEPRWQIELLEDTLLDYDGTTLTMSHGPSGYGRKHRRVKIDELKHLHIFVDHSSIEIFLNHGTACLTSRIYPKKRQSAMGLTGFTDCSIDYWPLASE</sequence>
<gene>
    <name evidence="12" type="ORF">A5886_000802</name>
</gene>
<dbReference type="InterPro" id="IPR001362">
    <property type="entry name" value="Glyco_hydro_32"/>
</dbReference>
<dbReference type="SMART" id="SM00640">
    <property type="entry name" value="Glyco_32"/>
    <property type="match status" value="1"/>
</dbReference>
<dbReference type="NCBIfam" id="TIGR01322">
    <property type="entry name" value="scrB_fam"/>
    <property type="match status" value="1"/>
</dbReference>
<comment type="function">
    <text evidence="9">Enables the bacterium to metabolize sucrose as a sole carbon source.</text>
</comment>
<comment type="similarity">
    <text evidence="2 8">Belongs to the glycosyl hydrolase 32 family.</text>
</comment>
<evidence type="ECO:0000256" key="6">
    <source>
        <dbReference type="ARBA" id="ARBA00023295"/>
    </source>
</evidence>
<dbReference type="GO" id="GO:0004564">
    <property type="term" value="F:beta-fructofuranosidase activity"/>
    <property type="evidence" value="ECO:0007669"/>
    <property type="project" value="UniProtKB-EC"/>
</dbReference>
<keyword evidence="5 8" id="KW-0378">Hydrolase</keyword>
<evidence type="ECO:0000256" key="7">
    <source>
        <dbReference type="ARBA" id="ARBA00033367"/>
    </source>
</evidence>
<dbReference type="PANTHER" id="PTHR43101:SF1">
    <property type="entry name" value="BETA-FRUCTOSIDASE"/>
    <property type="match status" value="1"/>
</dbReference>
<dbReference type="SUPFAM" id="SSF75005">
    <property type="entry name" value="Arabinanase/levansucrase/invertase"/>
    <property type="match status" value="1"/>
</dbReference>
<comment type="pathway">
    <text evidence="1 9">Glycan biosynthesis; sucrose metabolism.</text>
</comment>
<proteinExistence type="inferred from homology"/>
<evidence type="ECO:0000259" key="10">
    <source>
        <dbReference type="Pfam" id="PF00251"/>
    </source>
</evidence>
<dbReference type="InterPro" id="IPR023296">
    <property type="entry name" value="Glyco_hydro_beta-prop_sf"/>
</dbReference>
<comment type="caution">
    <text evidence="12">The sequence shown here is derived from an EMBL/GenBank/DDBJ whole genome shotgun (WGS) entry which is preliminary data.</text>
</comment>
<evidence type="ECO:0000256" key="2">
    <source>
        <dbReference type="ARBA" id="ARBA00009902"/>
    </source>
</evidence>
<evidence type="ECO:0000313" key="13">
    <source>
        <dbReference type="Proteomes" id="UP000195043"/>
    </source>
</evidence>
<dbReference type="Proteomes" id="UP000195043">
    <property type="component" value="Unassembled WGS sequence"/>
</dbReference>
<dbReference type="Gene3D" id="2.115.10.20">
    <property type="entry name" value="Glycosyl hydrolase domain, family 43"/>
    <property type="match status" value="1"/>
</dbReference>
<evidence type="ECO:0000259" key="11">
    <source>
        <dbReference type="Pfam" id="PF08244"/>
    </source>
</evidence>
<feature type="domain" description="Glycosyl hydrolase family 32 N-terminal" evidence="10">
    <location>
        <begin position="31"/>
        <end position="344"/>
    </location>
</feature>
<keyword evidence="6 8" id="KW-0326">Glycosidase</keyword>
<feature type="domain" description="Glycosyl hydrolase family 32 C-terminal" evidence="11">
    <location>
        <begin position="347"/>
        <end position="465"/>
    </location>
</feature>
<organism evidence="12 13">
    <name type="scientific">Candidatus Enterococcus testudinis</name>
    <dbReference type="NCBI Taxonomy" id="1834191"/>
    <lineage>
        <taxon>Bacteria</taxon>
        <taxon>Bacillati</taxon>
        <taxon>Bacillota</taxon>
        <taxon>Bacilli</taxon>
        <taxon>Lactobacillales</taxon>
        <taxon>Enterococcaceae</taxon>
        <taxon>Enterococcus</taxon>
    </lineage>
</organism>
<dbReference type="GO" id="GO:0005737">
    <property type="term" value="C:cytoplasm"/>
    <property type="evidence" value="ECO:0007669"/>
    <property type="project" value="UniProtKB-SubCell"/>
</dbReference>
<comment type="catalytic activity">
    <reaction evidence="8">
        <text>Hydrolysis of terminal non-reducing beta-D-fructofuranoside residues in beta-D-fructofuranosides.</text>
        <dbReference type="EC" id="3.2.1.26"/>
    </reaction>
</comment>
<keyword evidence="9" id="KW-0963">Cytoplasm</keyword>
<evidence type="ECO:0000256" key="5">
    <source>
        <dbReference type="ARBA" id="ARBA00022801"/>
    </source>
</evidence>
<evidence type="ECO:0000256" key="4">
    <source>
        <dbReference type="ARBA" id="ARBA00019623"/>
    </source>
</evidence>
<dbReference type="RefSeq" id="WP_086273752.1">
    <property type="nucleotide sequence ID" value="NZ_NGKU01000001.1"/>
</dbReference>
<dbReference type="Pfam" id="PF08244">
    <property type="entry name" value="Glyco_hydro_32C"/>
    <property type="match status" value="1"/>
</dbReference>
<dbReference type="STRING" id="1834191.A5886_000802"/>
<name>A0A242A3W6_9ENTE</name>
<dbReference type="InterPro" id="IPR013189">
    <property type="entry name" value="Glyco_hydro_32_C"/>
</dbReference>
<dbReference type="Gene3D" id="2.60.120.560">
    <property type="entry name" value="Exo-inulinase, domain 1"/>
    <property type="match status" value="1"/>
</dbReference>
<dbReference type="OrthoDB" id="9759709at2"/>
<dbReference type="GO" id="GO:0005985">
    <property type="term" value="P:sucrose metabolic process"/>
    <property type="evidence" value="ECO:0007669"/>
    <property type="project" value="UniProtKB-UniPathway"/>
</dbReference>
<evidence type="ECO:0000256" key="3">
    <source>
        <dbReference type="ARBA" id="ARBA00012758"/>
    </source>
</evidence>
<accession>A0A242A3W6</accession>
<dbReference type="SUPFAM" id="SSF49899">
    <property type="entry name" value="Concanavalin A-like lectins/glucanases"/>
    <property type="match status" value="1"/>
</dbReference>
<evidence type="ECO:0000256" key="9">
    <source>
        <dbReference type="RuleBase" id="RU365015"/>
    </source>
</evidence>
<evidence type="ECO:0000256" key="8">
    <source>
        <dbReference type="RuleBase" id="RU362110"/>
    </source>
</evidence>
<dbReference type="AlphaFoldDB" id="A0A242A3W6"/>
<dbReference type="InterPro" id="IPR018053">
    <property type="entry name" value="Glyco_hydro_32_AS"/>
</dbReference>